<keyword evidence="4" id="KW-1185">Reference proteome</keyword>
<feature type="signal peptide" evidence="2">
    <location>
        <begin position="1"/>
        <end position="23"/>
    </location>
</feature>
<evidence type="ECO:0000313" key="3">
    <source>
        <dbReference type="EMBL" id="CAJ2502876.1"/>
    </source>
</evidence>
<gene>
    <name evidence="3" type="ORF">KHLLAP_LOCUS3344</name>
</gene>
<accession>A0AAI8YFI7</accession>
<organism evidence="3 4">
    <name type="scientific">Anthostomella pinea</name>
    <dbReference type="NCBI Taxonomy" id="933095"/>
    <lineage>
        <taxon>Eukaryota</taxon>
        <taxon>Fungi</taxon>
        <taxon>Dikarya</taxon>
        <taxon>Ascomycota</taxon>
        <taxon>Pezizomycotina</taxon>
        <taxon>Sordariomycetes</taxon>
        <taxon>Xylariomycetidae</taxon>
        <taxon>Xylariales</taxon>
        <taxon>Xylariaceae</taxon>
        <taxon>Anthostomella</taxon>
    </lineage>
</organism>
<name>A0AAI8YFI7_9PEZI</name>
<keyword evidence="2" id="KW-0732">Signal</keyword>
<proteinExistence type="predicted"/>
<comment type="caution">
    <text evidence="3">The sequence shown here is derived from an EMBL/GenBank/DDBJ whole genome shotgun (WGS) entry which is preliminary data.</text>
</comment>
<evidence type="ECO:0000313" key="4">
    <source>
        <dbReference type="Proteomes" id="UP001295740"/>
    </source>
</evidence>
<sequence>MLWPKTTLLKAAVLGTLASNALGMKLIFNAGDHGQQTLEIHENEKLVPFNVQVPSNSNLKVTETKDFELYLFKDEKDAEGFCADEKWRGGLVKALRFMDRSHFKALVQLGVLPPRYVVMSPKGRVPNALGVELYFDDTGTFEAEQILYPYDLRINKPYFRYYGGNDMKHLDVKGMEKLELYFFKSAEHALWFCNDGTLVDRQFRTWMYKDGEREKVFDDMRDWHIAVLSRKGWRENTNSHDETGWDSDPTLVSRKDRRDDHSGVSVRHALAMKLQFDDKHPLEIHKAFEPFSIERFKSSKTLTGAEEFCKPNPKWVFYGTWVGLGDKTDVADYEDYNQNHRCAYVIKATNGSPDKRSDVLVSRGMGVALYFEGKPTINIDLPLAPVNIKAFGASKTLEIVGMGDSDLYFFKREKDAEDFLDFDRKWGVTIDKDFVPVDIKEFGESKTWSIMGMWVGEYDLYFFKGKEAAQKFRKYRNWDGEARKWAPAHNDDGTTEKVFPDMKGWTHVALAPEEWGF</sequence>
<reference evidence="3" key="1">
    <citation type="submission" date="2023-10" db="EMBL/GenBank/DDBJ databases">
        <authorList>
            <person name="Hackl T."/>
        </authorList>
    </citation>
    <scope>NUCLEOTIDE SEQUENCE</scope>
</reference>
<dbReference type="EMBL" id="CAUWAG010000004">
    <property type="protein sequence ID" value="CAJ2502876.1"/>
    <property type="molecule type" value="Genomic_DNA"/>
</dbReference>
<evidence type="ECO:0000256" key="2">
    <source>
        <dbReference type="SAM" id="SignalP"/>
    </source>
</evidence>
<dbReference type="AlphaFoldDB" id="A0AAI8YFI7"/>
<protein>
    <submittedName>
        <fullName evidence="3">Uu.00g102700.m01.CDS01</fullName>
    </submittedName>
</protein>
<feature type="chain" id="PRO_5042520967" evidence="2">
    <location>
        <begin position="24"/>
        <end position="517"/>
    </location>
</feature>
<dbReference type="Proteomes" id="UP001295740">
    <property type="component" value="Unassembled WGS sequence"/>
</dbReference>
<feature type="region of interest" description="Disordered" evidence="1">
    <location>
        <begin position="237"/>
        <end position="258"/>
    </location>
</feature>
<evidence type="ECO:0000256" key="1">
    <source>
        <dbReference type="SAM" id="MobiDB-lite"/>
    </source>
</evidence>